<dbReference type="AlphaFoldDB" id="A0A377NCA6"/>
<evidence type="ECO:0000259" key="2">
    <source>
        <dbReference type="Pfam" id="PF12486"/>
    </source>
</evidence>
<protein>
    <submittedName>
        <fullName evidence="3">ImpA domain protein</fullName>
    </submittedName>
</protein>
<keyword evidence="1" id="KW-0175">Coiled coil</keyword>
<organism evidence="3 4">
    <name type="scientific">Ewingella americana</name>
    <dbReference type="NCBI Taxonomy" id="41202"/>
    <lineage>
        <taxon>Bacteria</taxon>
        <taxon>Pseudomonadati</taxon>
        <taxon>Pseudomonadota</taxon>
        <taxon>Gammaproteobacteria</taxon>
        <taxon>Enterobacterales</taxon>
        <taxon>Yersiniaceae</taxon>
        <taxon>Ewingella</taxon>
    </lineage>
</organism>
<feature type="domain" description="ImpA C-terminal" evidence="2">
    <location>
        <begin position="3"/>
        <end position="131"/>
    </location>
</feature>
<dbReference type="EMBL" id="UGGO01000001">
    <property type="protein sequence ID" value="STQ44404.1"/>
    <property type="molecule type" value="Genomic_DNA"/>
</dbReference>
<reference evidence="3 4" key="1">
    <citation type="submission" date="2018-06" db="EMBL/GenBank/DDBJ databases">
        <authorList>
            <consortium name="Pathogen Informatics"/>
            <person name="Doyle S."/>
        </authorList>
    </citation>
    <scope>NUCLEOTIDE SEQUENCE [LARGE SCALE GENOMIC DNA]</scope>
    <source>
        <strain evidence="3 4">NCTC12157</strain>
    </source>
</reference>
<gene>
    <name evidence="3" type="ORF">NCTC12157_02124</name>
</gene>
<proteinExistence type="predicted"/>
<dbReference type="Proteomes" id="UP000254304">
    <property type="component" value="Unassembled WGS sequence"/>
</dbReference>
<dbReference type="InterPro" id="IPR021069">
    <property type="entry name" value="ImpA_C"/>
</dbReference>
<dbReference type="Pfam" id="PF12486">
    <property type="entry name" value="VasL"/>
    <property type="match status" value="1"/>
</dbReference>
<sequence length="141" mass="15445">MDSGTHLVAQAQALWPADPATIALSQDWSRQLNANAAPLDSLNGWHSASAQLQQLADKLNGLDEQRGKYMTVSQLKSSVFSIQQALNAAPPVEESLRKLAAARQQNDQISQQLVKQLDNQFVQLLSRYVLLAPQSDNPKAN</sequence>
<accession>A0A377NCA6</accession>
<feature type="coiled-coil region" evidence="1">
    <location>
        <begin position="92"/>
        <end position="119"/>
    </location>
</feature>
<evidence type="ECO:0000256" key="1">
    <source>
        <dbReference type="SAM" id="Coils"/>
    </source>
</evidence>
<name>A0A377NCA6_9GAMM</name>
<evidence type="ECO:0000313" key="4">
    <source>
        <dbReference type="Proteomes" id="UP000254304"/>
    </source>
</evidence>
<evidence type="ECO:0000313" key="3">
    <source>
        <dbReference type="EMBL" id="STQ44404.1"/>
    </source>
</evidence>